<feature type="chain" id="PRO_5043656574" description="PepSY domain-containing protein" evidence="2">
    <location>
        <begin position="22"/>
        <end position="130"/>
    </location>
</feature>
<evidence type="ECO:0000313" key="3">
    <source>
        <dbReference type="EMBL" id="MEJ8573665.1"/>
    </source>
</evidence>
<comment type="caution">
    <text evidence="3">The sequence shown here is derived from an EMBL/GenBank/DDBJ whole genome shotgun (WGS) entry which is preliminary data.</text>
</comment>
<proteinExistence type="predicted"/>
<feature type="signal peptide" evidence="2">
    <location>
        <begin position="1"/>
        <end position="21"/>
    </location>
</feature>
<protein>
    <recommendedName>
        <fullName evidence="5">PepSY domain-containing protein</fullName>
    </recommendedName>
</protein>
<organism evidence="3 4">
    <name type="scientific">Microbaculum marinum</name>
    <dbReference type="NCBI Taxonomy" id="1764581"/>
    <lineage>
        <taxon>Bacteria</taxon>
        <taxon>Pseudomonadati</taxon>
        <taxon>Pseudomonadota</taxon>
        <taxon>Alphaproteobacteria</taxon>
        <taxon>Hyphomicrobiales</taxon>
        <taxon>Tepidamorphaceae</taxon>
        <taxon>Microbaculum</taxon>
    </lineage>
</organism>
<evidence type="ECO:0000256" key="2">
    <source>
        <dbReference type="SAM" id="SignalP"/>
    </source>
</evidence>
<evidence type="ECO:0000256" key="1">
    <source>
        <dbReference type="SAM" id="MobiDB-lite"/>
    </source>
</evidence>
<accession>A0AAW9RZG2</accession>
<gene>
    <name evidence="3" type="ORF">V3328_19395</name>
</gene>
<keyword evidence="2" id="KW-0732">Signal</keyword>
<dbReference type="AlphaFoldDB" id="A0AAW9RZG2"/>
<feature type="region of interest" description="Disordered" evidence="1">
    <location>
        <begin position="106"/>
        <end position="130"/>
    </location>
</feature>
<name>A0AAW9RZG2_9HYPH</name>
<sequence>MKKYVIGVAAAGVLFAGSAFAQSLTAEQEMAMQGHLTPATVAGSEVIPAADTADWSEGSTLPGTYQITALEVDGMDGYGYVRDETNLYVVDSNRAIVKVMPMTEASAASGEAIPPAGDSDREDVAQPTNQ</sequence>
<evidence type="ECO:0000313" key="4">
    <source>
        <dbReference type="Proteomes" id="UP001378188"/>
    </source>
</evidence>
<dbReference type="EMBL" id="JAZHOF010000008">
    <property type="protein sequence ID" value="MEJ8573665.1"/>
    <property type="molecule type" value="Genomic_DNA"/>
</dbReference>
<evidence type="ECO:0008006" key="5">
    <source>
        <dbReference type="Google" id="ProtNLM"/>
    </source>
</evidence>
<dbReference type="Proteomes" id="UP001378188">
    <property type="component" value="Unassembled WGS sequence"/>
</dbReference>
<dbReference type="RefSeq" id="WP_340331365.1">
    <property type="nucleotide sequence ID" value="NZ_JAZHOF010000008.1"/>
</dbReference>
<reference evidence="3 4" key="1">
    <citation type="submission" date="2024-02" db="EMBL/GenBank/DDBJ databases">
        <title>Genome analysis and characterization of Microbaculum marinisediminis sp. nov., isolated from marine sediment.</title>
        <authorList>
            <person name="Du Z.-J."/>
            <person name="Ye Y.-Q."/>
            <person name="Zhang Z.-R."/>
            <person name="Yuan S.-M."/>
            <person name="Zhang X.-Y."/>
        </authorList>
    </citation>
    <scope>NUCLEOTIDE SEQUENCE [LARGE SCALE GENOMIC DNA]</scope>
    <source>
        <strain evidence="3 4">SDUM1044001</strain>
    </source>
</reference>
<keyword evidence="4" id="KW-1185">Reference proteome</keyword>